<reference evidence="3" key="1">
    <citation type="journal article" date="2013" name="Nature">
        <title>Draft genome of the wheat A-genome progenitor Triticum urartu.</title>
        <authorList>
            <person name="Ling H.Q."/>
            <person name="Zhao S."/>
            <person name="Liu D."/>
            <person name="Wang J."/>
            <person name="Sun H."/>
            <person name="Zhang C."/>
            <person name="Fan H."/>
            <person name="Li D."/>
            <person name="Dong L."/>
            <person name="Tao Y."/>
            <person name="Gao C."/>
            <person name="Wu H."/>
            <person name="Li Y."/>
            <person name="Cui Y."/>
            <person name="Guo X."/>
            <person name="Zheng S."/>
            <person name="Wang B."/>
            <person name="Yu K."/>
            <person name="Liang Q."/>
            <person name="Yang W."/>
            <person name="Lou X."/>
            <person name="Chen J."/>
            <person name="Feng M."/>
            <person name="Jian J."/>
            <person name="Zhang X."/>
            <person name="Luo G."/>
            <person name="Jiang Y."/>
            <person name="Liu J."/>
            <person name="Wang Z."/>
            <person name="Sha Y."/>
            <person name="Zhang B."/>
            <person name="Wu H."/>
            <person name="Tang D."/>
            <person name="Shen Q."/>
            <person name="Xue P."/>
            <person name="Zou S."/>
            <person name="Wang X."/>
            <person name="Liu X."/>
            <person name="Wang F."/>
            <person name="Yang Y."/>
            <person name="An X."/>
            <person name="Dong Z."/>
            <person name="Zhang K."/>
            <person name="Zhang X."/>
            <person name="Luo M.C."/>
            <person name="Dvorak J."/>
            <person name="Tong Y."/>
            <person name="Wang J."/>
            <person name="Yang H."/>
            <person name="Li Z."/>
            <person name="Wang D."/>
            <person name="Zhang A."/>
            <person name="Wang J."/>
        </authorList>
    </citation>
    <scope>NUCLEOTIDE SEQUENCE</scope>
    <source>
        <strain evidence="3">cv. G1812</strain>
    </source>
</reference>
<keyword evidence="1" id="KW-0472">Membrane</keyword>
<name>A0A8R7PUY3_TRIUA</name>
<evidence type="ECO:0008006" key="4">
    <source>
        <dbReference type="Google" id="ProtNLM"/>
    </source>
</evidence>
<evidence type="ECO:0000256" key="1">
    <source>
        <dbReference type="SAM" id="Phobius"/>
    </source>
</evidence>
<protein>
    <recommendedName>
        <fullName evidence="4">Transmembrane protein</fullName>
    </recommendedName>
</protein>
<keyword evidence="1" id="KW-0812">Transmembrane</keyword>
<keyword evidence="1" id="KW-1133">Transmembrane helix</keyword>
<proteinExistence type="predicted"/>
<sequence>MYHVSQGFILFFFPRESQAFIQIFMHMKAENRETPLVLIIVKKCVGFFPFVLLFFPSLFFFCISFSFFLFIAFCRLFFSAFLSSLSATTNSCSI</sequence>
<organism evidence="2 3">
    <name type="scientific">Triticum urartu</name>
    <name type="common">Red wild einkorn</name>
    <name type="synonym">Crithodium urartu</name>
    <dbReference type="NCBI Taxonomy" id="4572"/>
    <lineage>
        <taxon>Eukaryota</taxon>
        <taxon>Viridiplantae</taxon>
        <taxon>Streptophyta</taxon>
        <taxon>Embryophyta</taxon>
        <taxon>Tracheophyta</taxon>
        <taxon>Spermatophyta</taxon>
        <taxon>Magnoliopsida</taxon>
        <taxon>Liliopsida</taxon>
        <taxon>Poales</taxon>
        <taxon>Poaceae</taxon>
        <taxon>BOP clade</taxon>
        <taxon>Pooideae</taxon>
        <taxon>Triticodae</taxon>
        <taxon>Triticeae</taxon>
        <taxon>Triticinae</taxon>
        <taxon>Triticum</taxon>
    </lineage>
</organism>
<dbReference type="EnsemblPlants" id="TuG1812G0300003911.01.T01">
    <property type="protein sequence ID" value="TuG1812G0300003911.01.T01.cds265191"/>
    <property type="gene ID" value="TuG1812G0300003911.01"/>
</dbReference>
<evidence type="ECO:0000313" key="3">
    <source>
        <dbReference type="Proteomes" id="UP000015106"/>
    </source>
</evidence>
<dbReference type="Gramene" id="TuG1812G0300003911.01.T01">
    <property type="protein sequence ID" value="TuG1812G0300003911.01.T01.cds265191"/>
    <property type="gene ID" value="TuG1812G0300003911.01"/>
</dbReference>
<accession>A0A8R7PUY3</accession>
<keyword evidence="3" id="KW-1185">Reference proteome</keyword>
<feature type="transmembrane region" description="Helical" evidence="1">
    <location>
        <begin position="58"/>
        <end position="78"/>
    </location>
</feature>
<reference evidence="2" key="3">
    <citation type="submission" date="2022-06" db="UniProtKB">
        <authorList>
            <consortium name="EnsemblPlants"/>
        </authorList>
    </citation>
    <scope>IDENTIFICATION</scope>
</reference>
<reference evidence="2" key="2">
    <citation type="submission" date="2018-03" db="EMBL/GenBank/DDBJ databases">
        <title>The Triticum urartu genome reveals the dynamic nature of wheat genome evolution.</title>
        <authorList>
            <person name="Ling H."/>
            <person name="Ma B."/>
            <person name="Shi X."/>
            <person name="Liu H."/>
            <person name="Dong L."/>
            <person name="Sun H."/>
            <person name="Cao Y."/>
            <person name="Gao Q."/>
            <person name="Zheng S."/>
            <person name="Li Y."/>
            <person name="Yu Y."/>
            <person name="Du H."/>
            <person name="Qi M."/>
            <person name="Li Y."/>
            <person name="Yu H."/>
            <person name="Cui Y."/>
            <person name="Wang N."/>
            <person name="Chen C."/>
            <person name="Wu H."/>
            <person name="Zhao Y."/>
            <person name="Zhang J."/>
            <person name="Li Y."/>
            <person name="Zhou W."/>
            <person name="Zhang B."/>
            <person name="Hu W."/>
            <person name="Eijk M."/>
            <person name="Tang J."/>
            <person name="Witsenboer H."/>
            <person name="Zhao S."/>
            <person name="Li Z."/>
            <person name="Zhang A."/>
            <person name="Wang D."/>
            <person name="Liang C."/>
        </authorList>
    </citation>
    <scope>NUCLEOTIDE SEQUENCE [LARGE SCALE GENOMIC DNA]</scope>
    <source>
        <strain evidence="2">cv. G1812</strain>
    </source>
</reference>
<dbReference type="Proteomes" id="UP000015106">
    <property type="component" value="Chromosome 3"/>
</dbReference>
<dbReference type="AlphaFoldDB" id="A0A8R7PUY3"/>
<evidence type="ECO:0000313" key="2">
    <source>
        <dbReference type="EnsemblPlants" id="TuG1812G0300003911.01.T01.cds265191"/>
    </source>
</evidence>